<dbReference type="Proteomes" id="UP000032141">
    <property type="component" value="Chromosome C7"/>
</dbReference>
<dbReference type="PANTHER" id="PTHR24414:SF148">
    <property type="entry name" value="F-BOX DOMAIN-CONTAINING PROTEIN"/>
    <property type="match status" value="1"/>
</dbReference>
<reference evidence="2 3" key="1">
    <citation type="journal article" date="2014" name="Genome Biol.">
        <title>Transcriptome and methylome profiling reveals relics of genome dominance in the mesopolyploid Brassica oleracea.</title>
        <authorList>
            <person name="Parkin I.A."/>
            <person name="Koh C."/>
            <person name="Tang H."/>
            <person name="Robinson S.J."/>
            <person name="Kagale S."/>
            <person name="Clarke W.E."/>
            <person name="Town C.D."/>
            <person name="Nixon J."/>
            <person name="Krishnakumar V."/>
            <person name="Bidwell S.L."/>
            <person name="Denoeud F."/>
            <person name="Belcram H."/>
            <person name="Links M.G."/>
            <person name="Just J."/>
            <person name="Clarke C."/>
            <person name="Bender T."/>
            <person name="Huebert T."/>
            <person name="Mason A.S."/>
            <person name="Pires J.C."/>
            <person name="Barker G."/>
            <person name="Moore J."/>
            <person name="Walley P.G."/>
            <person name="Manoli S."/>
            <person name="Batley J."/>
            <person name="Edwards D."/>
            <person name="Nelson M.N."/>
            <person name="Wang X."/>
            <person name="Paterson A.H."/>
            <person name="King G."/>
            <person name="Bancroft I."/>
            <person name="Chalhoub B."/>
            <person name="Sharpe A.G."/>
        </authorList>
    </citation>
    <scope>NUCLEOTIDE SEQUENCE</scope>
    <source>
        <strain evidence="2 3">cv. TO1000</strain>
    </source>
</reference>
<dbReference type="PANTHER" id="PTHR24414">
    <property type="entry name" value="F-BOX/KELCH-REPEAT PROTEIN SKIP4"/>
    <property type="match status" value="1"/>
</dbReference>
<dbReference type="CDD" id="cd22152">
    <property type="entry name" value="F-box_AtAFR-like"/>
    <property type="match status" value="1"/>
</dbReference>
<evidence type="ECO:0000313" key="3">
    <source>
        <dbReference type="Proteomes" id="UP000032141"/>
    </source>
</evidence>
<dbReference type="AlphaFoldDB" id="A0A0D3DI33"/>
<dbReference type="eggNOG" id="KOG1072">
    <property type="taxonomic scope" value="Eukaryota"/>
</dbReference>
<dbReference type="InterPro" id="IPR050354">
    <property type="entry name" value="F-box/kelch-repeat_ARATH"/>
</dbReference>
<accession>A0A0D3DI33</accession>
<reference evidence="2" key="2">
    <citation type="submission" date="2015-03" db="UniProtKB">
        <authorList>
            <consortium name="EnsemblPlants"/>
        </authorList>
    </citation>
    <scope>IDENTIFICATION</scope>
</reference>
<dbReference type="EnsemblPlants" id="Bo7g118310.1">
    <property type="protein sequence ID" value="Bo7g118310.1"/>
    <property type="gene ID" value="Bo7g118310"/>
</dbReference>
<dbReference type="HOGENOM" id="CLU_1491046_0_0_1"/>
<dbReference type="InterPro" id="IPR036047">
    <property type="entry name" value="F-box-like_dom_sf"/>
</dbReference>
<dbReference type="OMA" id="CKILYAL"/>
<name>A0A0D3DI33_BRAOL</name>
<evidence type="ECO:0000313" key="2">
    <source>
        <dbReference type="EnsemblPlants" id="Bo7g118310.1"/>
    </source>
</evidence>
<protein>
    <recommendedName>
        <fullName evidence="1">F-box domain-containing protein</fullName>
    </recommendedName>
</protein>
<dbReference type="Pfam" id="PF00646">
    <property type="entry name" value="F-box"/>
    <property type="match status" value="1"/>
</dbReference>
<dbReference type="SUPFAM" id="SSF81383">
    <property type="entry name" value="F-box domain"/>
    <property type="match status" value="1"/>
</dbReference>
<dbReference type="Gramene" id="Bo7g118310.1">
    <property type="protein sequence ID" value="Bo7g118310.1"/>
    <property type="gene ID" value="Bo7g118310"/>
</dbReference>
<evidence type="ECO:0000259" key="1">
    <source>
        <dbReference type="Pfam" id="PF00646"/>
    </source>
</evidence>
<sequence>MMNPCDVEEEPSRTKKLKLFTSSPSGLALLPDEMVLSCLARVSRSDHASLSLVSKWHRSVLFSPELYNFRSLLGFTEERIYLCLCIDRREELMLALGLGRLEIDEIFPGHKLSNSGPNMVIFWDVLAPHKLEIWFAEITLERRKDKGEIRGNIVWSEAVMTLDPPPHQHGCKILYALPLNL</sequence>
<feature type="domain" description="F-box" evidence="1">
    <location>
        <begin position="29"/>
        <end position="55"/>
    </location>
</feature>
<proteinExistence type="predicted"/>
<organism evidence="2 3">
    <name type="scientific">Brassica oleracea var. oleracea</name>
    <dbReference type="NCBI Taxonomy" id="109376"/>
    <lineage>
        <taxon>Eukaryota</taxon>
        <taxon>Viridiplantae</taxon>
        <taxon>Streptophyta</taxon>
        <taxon>Embryophyta</taxon>
        <taxon>Tracheophyta</taxon>
        <taxon>Spermatophyta</taxon>
        <taxon>Magnoliopsida</taxon>
        <taxon>eudicotyledons</taxon>
        <taxon>Gunneridae</taxon>
        <taxon>Pentapetalae</taxon>
        <taxon>rosids</taxon>
        <taxon>malvids</taxon>
        <taxon>Brassicales</taxon>
        <taxon>Brassicaceae</taxon>
        <taxon>Brassiceae</taxon>
        <taxon>Brassica</taxon>
    </lineage>
</organism>
<dbReference type="InterPro" id="IPR001810">
    <property type="entry name" value="F-box_dom"/>
</dbReference>
<keyword evidence="3" id="KW-1185">Reference proteome</keyword>